<dbReference type="FunFam" id="1.10.150.20:FF:000010">
    <property type="entry name" value="DNA polymerase lambda"/>
    <property type="match status" value="1"/>
</dbReference>
<dbReference type="FunFam" id="3.40.50.10190:FF:000035">
    <property type="entry name" value="DNA-directed DNA/RNA polymerase mu"/>
    <property type="match status" value="1"/>
</dbReference>
<evidence type="ECO:0000256" key="11">
    <source>
        <dbReference type="ARBA" id="ARBA00054461"/>
    </source>
</evidence>
<comment type="function">
    <text evidence="11">Gap-filling polymerase involved in repair of DNA double-strand breaks by non-homologous end joining (NHEJ). Participates in immunoglobulin (Ig) light chain gene rearrangement in V(D)J recombination.</text>
</comment>
<keyword evidence="6 14" id="KW-0548">Nucleotidyltransferase</keyword>
<feature type="binding site" evidence="15">
    <location>
        <position position="348"/>
    </location>
    <ligand>
        <name>Mg(2+)</name>
        <dbReference type="ChEBI" id="CHEBI:18420"/>
    </ligand>
</feature>
<reference evidence="19" key="1">
    <citation type="submission" date="2015-02" db="EMBL/GenBank/DDBJ databases">
        <title>Genome sequencing for Strongylocentrotus purpuratus.</title>
        <authorList>
            <person name="Murali S."/>
            <person name="Liu Y."/>
            <person name="Vee V."/>
            <person name="English A."/>
            <person name="Wang M."/>
            <person name="Skinner E."/>
            <person name="Han Y."/>
            <person name="Muzny D.M."/>
            <person name="Worley K.C."/>
            <person name="Gibbs R.A."/>
        </authorList>
    </citation>
    <scope>NUCLEOTIDE SEQUENCE</scope>
</reference>
<evidence type="ECO:0000256" key="2">
    <source>
        <dbReference type="ARBA" id="ARBA00004123"/>
    </source>
</evidence>
<dbReference type="PROSITE" id="PS00522">
    <property type="entry name" value="DNA_POLYMERASE_X"/>
    <property type="match status" value="1"/>
</dbReference>
<feature type="compositionally biased region" description="Basic and acidic residues" evidence="16">
    <location>
        <begin position="421"/>
        <end position="432"/>
    </location>
</feature>
<dbReference type="OMA" id="THICTES"/>
<feature type="binding site" evidence="15">
    <location>
        <position position="497"/>
    </location>
    <ligand>
        <name>Mg(2+)</name>
        <dbReference type="ChEBI" id="CHEBI:18420"/>
    </ligand>
</feature>
<dbReference type="PRINTS" id="PR00869">
    <property type="entry name" value="DNAPOLX"/>
</dbReference>
<dbReference type="InterPro" id="IPR018944">
    <property type="entry name" value="DNA_pol_lambd_fingers_domain"/>
</dbReference>
<dbReference type="SUPFAM" id="SSF81301">
    <property type="entry name" value="Nucleotidyltransferase"/>
    <property type="match status" value="1"/>
</dbReference>
<dbReference type="InterPro" id="IPR022312">
    <property type="entry name" value="DNA_pol_X"/>
</dbReference>
<dbReference type="SUPFAM" id="SSF47802">
    <property type="entry name" value="DNA polymerase beta, N-terminal domain-like"/>
    <property type="match status" value="1"/>
</dbReference>
<dbReference type="KEGG" id="spu:115923979"/>
<dbReference type="GO" id="GO:0005634">
    <property type="term" value="C:nucleus"/>
    <property type="evidence" value="ECO:0000318"/>
    <property type="project" value="GO_Central"/>
</dbReference>
<evidence type="ECO:0000313" key="19">
    <source>
        <dbReference type="Proteomes" id="UP000007110"/>
    </source>
</evidence>
<dbReference type="PANTHER" id="PTHR11276:SF40">
    <property type="entry name" value="BRCT DOMAIN-CONTAINING PROTEIN"/>
    <property type="match status" value="1"/>
</dbReference>
<dbReference type="Gene3D" id="3.40.50.10190">
    <property type="entry name" value="BRCT domain"/>
    <property type="match status" value="1"/>
</dbReference>
<keyword evidence="10 14" id="KW-0539">Nucleus</keyword>
<dbReference type="SMART" id="SM00483">
    <property type="entry name" value="POLXc"/>
    <property type="match status" value="1"/>
</dbReference>
<dbReference type="GO" id="GO:0003677">
    <property type="term" value="F:DNA binding"/>
    <property type="evidence" value="ECO:0007669"/>
    <property type="project" value="UniProtKB-UniRule"/>
</dbReference>
<dbReference type="GeneID" id="115923979"/>
<dbReference type="InterPro" id="IPR010996">
    <property type="entry name" value="HHH_MUS81"/>
</dbReference>
<dbReference type="Gene3D" id="1.10.150.110">
    <property type="entry name" value="DNA polymerase beta, N-terminal domain-like"/>
    <property type="match status" value="1"/>
</dbReference>
<reference evidence="18" key="2">
    <citation type="submission" date="2021-01" db="UniProtKB">
        <authorList>
            <consortium name="EnsemblMetazoa"/>
        </authorList>
    </citation>
    <scope>IDENTIFICATION</scope>
</reference>
<evidence type="ECO:0000256" key="4">
    <source>
        <dbReference type="ARBA" id="ARBA00022553"/>
    </source>
</evidence>
<feature type="region of interest" description="Disordered" evidence="16">
    <location>
        <begin position="119"/>
        <end position="147"/>
    </location>
</feature>
<evidence type="ECO:0000256" key="5">
    <source>
        <dbReference type="ARBA" id="ARBA00022679"/>
    </source>
</evidence>
<feature type="binding site" evidence="15">
    <location>
        <position position="346"/>
    </location>
    <ligand>
        <name>Mg(2+)</name>
        <dbReference type="ChEBI" id="CHEBI:18420"/>
    </ligand>
</feature>
<dbReference type="AlphaFoldDB" id="A0A7M7NSX3"/>
<dbReference type="InterPro" id="IPR001726">
    <property type="entry name" value="TdT/Mu"/>
</dbReference>
<protein>
    <recommendedName>
        <fullName evidence="12">DNA-directed DNA/RNA polymerase mu</fullName>
    </recommendedName>
    <alternativeName>
        <fullName evidence="13">Terminal transferase</fullName>
    </alternativeName>
</protein>
<proteinExistence type="inferred from homology"/>
<dbReference type="Pfam" id="PF14791">
    <property type="entry name" value="DNA_pol_B_thumb"/>
    <property type="match status" value="1"/>
</dbReference>
<evidence type="ECO:0000259" key="17">
    <source>
        <dbReference type="PROSITE" id="PS50172"/>
    </source>
</evidence>
<dbReference type="GO" id="GO:0006303">
    <property type="term" value="P:double-strand break repair via nonhomologous end joining"/>
    <property type="evidence" value="ECO:0000318"/>
    <property type="project" value="GO_Central"/>
</dbReference>
<dbReference type="InterPro" id="IPR002054">
    <property type="entry name" value="DNA-dir_DNA_pol_X"/>
</dbReference>
<dbReference type="InterPro" id="IPR036420">
    <property type="entry name" value="BRCT_dom_sf"/>
</dbReference>
<dbReference type="CDD" id="cd00141">
    <property type="entry name" value="NT_POLXc"/>
    <property type="match status" value="1"/>
</dbReference>
<dbReference type="Proteomes" id="UP000007110">
    <property type="component" value="Unassembled WGS sequence"/>
</dbReference>
<evidence type="ECO:0000256" key="6">
    <source>
        <dbReference type="ARBA" id="ARBA00022695"/>
    </source>
</evidence>
<dbReference type="PRINTS" id="PR00871">
    <property type="entry name" value="DNAPOLXTDT"/>
</dbReference>
<keyword evidence="19" id="KW-1185">Reference proteome</keyword>
<feature type="domain" description="BRCT" evidence="17">
    <location>
        <begin position="24"/>
        <end position="126"/>
    </location>
</feature>
<dbReference type="InterPro" id="IPR029398">
    <property type="entry name" value="PolB_thumb"/>
</dbReference>
<dbReference type="InterPro" id="IPR043519">
    <property type="entry name" value="NT_sf"/>
</dbReference>
<dbReference type="GO" id="GO:0046872">
    <property type="term" value="F:metal ion binding"/>
    <property type="evidence" value="ECO:0007669"/>
    <property type="project" value="UniProtKB-UniRule"/>
</dbReference>
<evidence type="ECO:0000256" key="15">
    <source>
        <dbReference type="PIRSR" id="PIRSR000817-1"/>
    </source>
</evidence>
<feature type="compositionally biased region" description="Basic and acidic residues" evidence="16">
    <location>
        <begin position="119"/>
        <end position="134"/>
    </location>
</feature>
<dbReference type="GO" id="GO:0003887">
    <property type="term" value="F:DNA-directed DNA polymerase activity"/>
    <property type="evidence" value="ECO:0000318"/>
    <property type="project" value="GO_Central"/>
</dbReference>
<dbReference type="RefSeq" id="XP_030841231.1">
    <property type="nucleotide sequence ID" value="XM_030985371.1"/>
</dbReference>
<evidence type="ECO:0000256" key="12">
    <source>
        <dbReference type="ARBA" id="ARBA00071509"/>
    </source>
</evidence>
<dbReference type="InterPro" id="IPR028207">
    <property type="entry name" value="DNA_pol_B_palm_palm"/>
</dbReference>
<organism evidence="18 19">
    <name type="scientific">Strongylocentrotus purpuratus</name>
    <name type="common">Purple sea urchin</name>
    <dbReference type="NCBI Taxonomy" id="7668"/>
    <lineage>
        <taxon>Eukaryota</taxon>
        <taxon>Metazoa</taxon>
        <taxon>Echinodermata</taxon>
        <taxon>Eleutherozoa</taxon>
        <taxon>Echinozoa</taxon>
        <taxon>Echinoidea</taxon>
        <taxon>Euechinoidea</taxon>
        <taxon>Echinacea</taxon>
        <taxon>Camarodonta</taxon>
        <taxon>Echinidea</taxon>
        <taxon>Strongylocentrotidae</taxon>
        <taxon>Strongylocentrotus</taxon>
    </lineage>
</organism>
<keyword evidence="5 14" id="KW-0808">Transferase</keyword>
<dbReference type="PANTHER" id="PTHR11276">
    <property type="entry name" value="DNA POLYMERASE TYPE-X FAMILY MEMBER"/>
    <property type="match status" value="1"/>
</dbReference>
<dbReference type="OrthoDB" id="205514at2759"/>
<dbReference type="PROSITE" id="PS50172">
    <property type="entry name" value="BRCT"/>
    <property type="match status" value="1"/>
</dbReference>
<dbReference type="SUPFAM" id="SSF81585">
    <property type="entry name" value="PsbU/PolX domain-like"/>
    <property type="match status" value="1"/>
</dbReference>
<dbReference type="Gene3D" id="1.10.150.20">
    <property type="entry name" value="5' to 3' exonuclease, C-terminal subdomain"/>
    <property type="match status" value="1"/>
</dbReference>
<evidence type="ECO:0000256" key="8">
    <source>
        <dbReference type="ARBA" id="ARBA00022842"/>
    </source>
</evidence>
<keyword evidence="8 14" id="KW-0460">Magnesium</keyword>
<comment type="cofactor">
    <cofactor evidence="1 15">
        <name>Mg(2+)</name>
        <dbReference type="ChEBI" id="CHEBI:18420"/>
    </cofactor>
</comment>
<sequence length="573" mass="64325">MAAPEPKRRKHSHNEDSEEFPVKFPDFIIFIVNARIQKVRLKKLRHLGRSKGFVISSELNESVTHVVTELNSRDHVISVLQRICKSQRNTELNAFEFAQKAELLSLKWYTSCMEEDKPVEITDEHRVPSRKPLDPDALEEDGEDKPKNRRFACQRITPLNHPNQKFTEALEFLEKAAELRMGDNSRSRALAFRKASAALKALPEEIKKPEDVENLYDIRGGAHCKGVILDILENGYSAEVEGIKRSDWYQNMSLFTGIYGCGISTSAKWCQMGLRSLDDVKGSYILNLTRSQLKGIEYYNDLNTPVTKEEAKWIHDAVSQEVAAIQPGSTVVMTGGFLRGKDTGHDVDFLISHPEEGKEKGILGTLLQALTKKGLLDYTDIQNSTVTKTTVQTGMDASRNTMDHYERCFSIFRLPKTAQSHRSDESSERTVAEDSAAMDVVPPASESSPSMDVTPANGTAIPGLSLLEKTNGSTTSPSEIVQKTEDSGRSWVARRVDFVIAPAGQYAFALLGWTGSKMFNRSMRDYTNKVMNMNLSSHGLFDKTNNCSLQAKTEEEIFELLKLDYKPPEERNC</sequence>
<evidence type="ECO:0000313" key="18">
    <source>
        <dbReference type="EnsemblMetazoa" id="XP_030841231"/>
    </source>
</evidence>
<comment type="subcellular location">
    <subcellularLocation>
        <location evidence="2 14">Nucleus</location>
    </subcellularLocation>
</comment>
<keyword evidence="7 14" id="KW-0479">Metal-binding</keyword>
<dbReference type="FunFam" id="1.10.150.110:FF:000003">
    <property type="entry name" value="DNA polymerase mu"/>
    <property type="match status" value="1"/>
</dbReference>
<dbReference type="GO" id="GO:0006310">
    <property type="term" value="P:DNA recombination"/>
    <property type="evidence" value="ECO:0007669"/>
    <property type="project" value="UniProtKB-KW"/>
</dbReference>
<evidence type="ECO:0000256" key="9">
    <source>
        <dbReference type="ARBA" id="ARBA00023172"/>
    </source>
</evidence>
<dbReference type="EnsemblMetazoa" id="XM_030985371">
    <property type="protein sequence ID" value="XP_030841231"/>
    <property type="gene ID" value="LOC115923979"/>
</dbReference>
<dbReference type="PIRSF" id="PIRSF000817">
    <property type="entry name" value="DNA_NT"/>
    <property type="match status" value="1"/>
</dbReference>
<evidence type="ECO:0000256" key="10">
    <source>
        <dbReference type="ARBA" id="ARBA00023242"/>
    </source>
</evidence>
<dbReference type="Gene3D" id="3.30.210.10">
    <property type="entry name" value="DNA polymerase, thumb domain"/>
    <property type="match status" value="1"/>
</dbReference>
<dbReference type="FunFam" id="3.30.210.10:FF:000004">
    <property type="entry name" value="DNA-directed DNA/RNA polymerase mu"/>
    <property type="match status" value="1"/>
</dbReference>
<name>A0A7M7NSX3_STRPU</name>
<evidence type="ECO:0000256" key="1">
    <source>
        <dbReference type="ARBA" id="ARBA00001946"/>
    </source>
</evidence>
<dbReference type="InParanoid" id="A0A7M7NSX3"/>
<feature type="compositionally biased region" description="Polar residues" evidence="16">
    <location>
        <begin position="468"/>
        <end position="481"/>
    </location>
</feature>
<dbReference type="InterPro" id="IPR019843">
    <property type="entry name" value="DNA_pol-X_BS"/>
</dbReference>
<dbReference type="InterPro" id="IPR027421">
    <property type="entry name" value="DNA_pol_lamdba_lyase_dom_sf"/>
</dbReference>
<dbReference type="InterPro" id="IPR037160">
    <property type="entry name" value="DNA_Pol_thumb_sf"/>
</dbReference>
<dbReference type="Pfam" id="PF14792">
    <property type="entry name" value="DNA_pol_B_palm"/>
    <property type="match status" value="1"/>
</dbReference>
<keyword evidence="9" id="KW-0233">DNA recombination</keyword>
<feature type="region of interest" description="Disordered" evidence="16">
    <location>
        <begin position="419"/>
        <end position="483"/>
    </location>
</feature>
<evidence type="ECO:0000256" key="13">
    <source>
        <dbReference type="ARBA" id="ARBA00078962"/>
    </source>
</evidence>
<evidence type="ECO:0000256" key="3">
    <source>
        <dbReference type="ARBA" id="ARBA00008323"/>
    </source>
</evidence>
<evidence type="ECO:0000256" key="14">
    <source>
        <dbReference type="PIRNR" id="PIRNR000817"/>
    </source>
</evidence>
<dbReference type="Pfam" id="PF10391">
    <property type="entry name" value="DNA_pol_lambd_f"/>
    <property type="match status" value="1"/>
</dbReference>
<keyword evidence="4" id="KW-0597">Phosphoprotein</keyword>
<evidence type="ECO:0000256" key="16">
    <source>
        <dbReference type="SAM" id="MobiDB-lite"/>
    </source>
</evidence>
<dbReference type="Pfam" id="PF14716">
    <property type="entry name" value="HHH_8"/>
    <property type="match status" value="1"/>
</dbReference>
<dbReference type="Gene3D" id="3.30.460.10">
    <property type="entry name" value="Beta Polymerase, domain 2"/>
    <property type="match status" value="1"/>
</dbReference>
<evidence type="ECO:0000256" key="7">
    <source>
        <dbReference type="ARBA" id="ARBA00022723"/>
    </source>
</evidence>
<comment type="similarity">
    <text evidence="3 14">Belongs to the DNA polymerase type-X family.</text>
</comment>
<accession>A0A7M7NSX3</accession>
<dbReference type="InterPro" id="IPR001357">
    <property type="entry name" value="BRCT_dom"/>
</dbReference>